<keyword evidence="8" id="KW-0804">Transcription</keyword>
<feature type="compositionally biased region" description="Basic residues" evidence="11">
    <location>
        <begin position="384"/>
        <end position="408"/>
    </location>
</feature>
<dbReference type="SUPFAM" id="SSF54695">
    <property type="entry name" value="POZ domain"/>
    <property type="match status" value="1"/>
</dbReference>
<dbReference type="OrthoDB" id="6077919at2759"/>
<evidence type="ECO:0000256" key="9">
    <source>
        <dbReference type="ARBA" id="ARBA00023242"/>
    </source>
</evidence>
<feature type="domain" description="C2H2-type" evidence="13">
    <location>
        <begin position="736"/>
        <end position="763"/>
    </location>
</feature>
<dbReference type="Gene3D" id="3.30.710.10">
    <property type="entry name" value="Potassium Channel Kv1.1, Chain A"/>
    <property type="match status" value="1"/>
</dbReference>
<dbReference type="Proteomes" id="UP000678393">
    <property type="component" value="Unassembled WGS sequence"/>
</dbReference>
<sequence length="894" mass="100922">MASFISRTGDFYDPEQTKRSLSALNDQRNLSQFCDVVLRVLNTQIYAHSNVLAAASPYFESFLGVGADCPRMFSQKHPQIIEIHIDTKDEDSGYGEAVSKVVEFMYTSRITLTPTLVFQVLEIGKIMQMDKLLEFCELFQNGEDSNYPKDMATCTTGLQEIANLLGSRSRSVKHISVATETEETMFKKIEASSSVVTSFPSLQLSEIYQQEETHLQLKDYQPQQVISSAFQDVSEYEGVVKEENDASVLQETSAVGFDCDNIDQNDASLLLAISNVRPPVVTTQVENIAEHTEDSTANLGQSESQVFIENCFSGCPASLDMNTNVVKAEEMTCDTQEPSAELQPTFSELVPLQNDLASKKGFSLEDISDLVQFSSATSVLVKASKVRGRGRPRGRGRGRGRRPGRPRKVKEEPDSDPEFEEFIDRVEKGDSSVPVGFEEHNENDKIDVKEESLLKSTDIITVQDKIFTPSERVQEEIHSSLNWKSRRKSKPSLLRKDYVMHSLTKKSRKHEMFKSEELQPEVTELKPKDPSAISTVKLVCQKCDFITSYFKEYRQHMKTHPETDPRYFTCDKCQFKTTKSREFSSHKHKHMKDEFICPLCSHQSNSVDEFVEHSHKHSGGFPFFCTECDSRFRTKNQLIAHKPKHQVEKPFVCAICGSGFKWKHALKNHMITHSATKDQLCDECGYATAHKSQLKAHKLIHTGHLFKCPVTGCHFEATKRQNLKYHMVTHTHEKPHQCEVCGQSFSLIKNMRRHMLLHTNTRPFSCKICSFSTTRYDKLKEHNLKLHNIGEPPISKKDVNITKGCSVENLRLINSSITYVSPDGITINTDGTISAETLHTIAQLATAQGMDGAALQNINIEQTAEDGTVYPIVATVQSFTNSRGEVQYIAEIPD</sequence>
<keyword evidence="4 10" id="KW-0863">Zinc-finger</keyword>
<dbReference type="Gene3D" id="3.30.160.60">
    <property type="entry name" value="Classic Zinc Finger"/>
    <property type="match status" value="5"/>
</dbReference>
<keyword evidence="3" id="KW-0677">Repeat</keyword>
<dbReference type="InterPro" id="IPR036236">
    <property type="entry name" value="Znf_C2H2_sf"/>
</dbReference>
<feature type="domain" description="C2H2-type" evidence="13">
    <location>
        <begin position="679"/>
        <end position="703"/>
    </location>
</feature>
<comment type="caution">
    <text evidence="14">The sequence shown here is derived from an EMBL/GenBank/DDBJ whole genome shotgun (WGS) entry which is preliminary data.</text>
</comment>
<evidence type="ECO:0000256" key="8">
    <source>
        <dbReference type="ARBA" id="ARBA00023163"/>
    </source>
</evidence>
<evidence type="ECO:0000256" key="7">
    <source>
        <dbReference type="ARBA" id="ARBA00023125"/>
    </source>
</evidence>
<proteinExistence type="predicted"/>
<dbReference type="EMBL" id="CAJHNH020000213">
    <property type="protein sequence ID" value="CAG5116117.1"/>
    <property type="molecule type" value="Genomic_DNA"/>
</dbReference>
<dbReference type="SMART" id="SM00225">
    <property type="entry name" value="BTB"/>
    <property type="match status" value="1"/>
</dbReference>
<name>A0A8S3YGC9_9EUPU</name>
<dbReference type="FunFam" id="3.30.160.60:FF:000446">
    <property type="entry name" value="Zinc finger protein"/>
    <property type="match status" value="1"/>
</dbReference>
<dbReference type="PANTHER" id="PTHR24394:SF44">
    <property type="entry name" value="ZINC FINGER PROTEIN 271-LIKE"/>
    <property type="match status" value="1"/>
</dbReference>
<evidence type="ECO:0000256" key="4">
    <source>
        <dbReference type="ARBA" id="ARBA00022771"/>
    </source>
</evidence>
<dbReference type="PROSITE" id="PS50097">
    <property type="entry name" value="BTB"/>
    <property type="match status" value="1"/>
</dbReference>
<evidence type="ECO:0000256" key="6">
    <source>
        <dbReference type="ARBA" id="ARBA00023015"/>
    </source>
</evidence>
<feature type="domain" description="C2H2-type" evidence="13">
    <location>
        <begin position="651"/>
        <end position="678"/>
    </location>
</feature>
<feature type="domain" description="C2H2-type" evidence="13">
    <location>
        <begin position="706"/>
        <end position="735"/>
    </location>
</feature>
<evidence type="ECO:0000313" key="14">
    <source>
        <dbReference type="EMBL" id="CAG5116117.1"/>
    </source>
</evidence>
<dbReference type="PROSITE" id="PS00028">
    <property type="entry name" value="ZINC_FINGER_C2H2_1"/>
    <property type="match status" value="3"/>
</dbReference>
<dbReference type="InterPro" id="IPR011333">
    <property type="entry name" value="SKP1/BTB/POZ_sf"/>
</dbReference>
<dbReference type="GO" id="GO:0003677">
    <property type="term" value="F:DNA binding"/>
    <property type="evidence" value="ECO:0007669"/>
    <property type="project" value="UniProtKB-KW"/>
</dbReference>
<evidence type="ECO:0000259" key="12">
    <source>
        <dbReference type="PROSITE" id="PS50097"/>
    </source>
</evidence>
<dbReference type="InterPro" id="IPR000210">
    <property type="entry name" value="BTB/POZ_dom"/>
</dbReference>
<comment type="subcellular location">
    <subcellularLocation>
        <location evidence="1">Nucleus</location>
    </subcellularLocation>
</comment>
<gene>
    <name evidence="14" type="ORF">CUNI_LOCUS1675</name>
</gene>
<evidence type="ECO:0000256" key="1">
    <source>
        <dbReference type="ARBA" id="ARBA00004123"/>
    </source>
</evidence>
<feature type="domain" description="C2H2-type" evidence="13">
    <location>
        <begin position="623"/>
        <end position="650"/>
    </location>
</feature>
<evidence type="ECO:0000313" key="15">
    <source>
        <dbReference type="Proteomes" id="UP000678393"/>
    </source>
</evidence>
<feature type="region of interest" description="Disordered" evidence="11">
    <location>
        <begin position="384"/>
        <end position="418"/>
    </location>
</feature>
<dbReference type="Pfam" id="PF00096">
    <property type="entry name" value="zf-C2H2"/>
    <property type="match status" value="1"/>
</dbReference>
<keyword evidence="7" id="KW-0238">DNA-binding</keyword>
<keyword evidence="2" id="KW-0479">Metal-binding</keyword>
<evidence type="ECO:0000259" key="13">
    <source>
        <dbReference type="PROSITE" id="PS50157"/>
    </source>
</evidence>
<accession>A0A8S3YGC9</accession>
<protein>
    <submittedName>
        <fullName evidence="14">Uncharacterized protein</fullName>
    </submittedName>
</protein>
<dbReference type="Pfam" id="PF00651">
    <property type="entry name" value="BTB"/>
    <property type="match status" value="1"/>
</dbReference>
<dbReference type="SMART" id="SM00355">
    <property type="entry name" value="ZnF_C2H2"/>
    <property type="match status" value="9"/>
</dbReference>
<keyword evidence="15" id="KW-1185">Reference proteome</keyword>
<dbReference type="AlphaFoldDB" id="A0A8S3YGC9"/>
<feature type="domain" description="BTB" evidence="12">
    <location>
        <begin position="34"/>
        <end position="114"/>
    </location>
</feature>
<dbReference type="GO" id="GO:0000981">
    <property type="term" value="F:DNA-binding transcription factor activity, RNA polymerase II-specific"/>
    <property type="evidence" value="ECO:0007669"/>
    <property type="project" value="TreeGrafter"/>
</dbReference>
<organism evidence="14 15">
    <name type="scientific">Candidula unifasciata</name>
    <dbReference type="NCBI Taxonomy" id="100452"/>
    <lineage>
        <taxon>Eukaryota</taxon>
        <taxon>Metazoa</taxon>
        <taxon>Spiralia</taxon>
        <taxon>Lophotrochozoa</taxon>
        <taxon>Mollusca</taxon>
        <taxon>Gastropoda</taxon>
        <taxon>Heterobranchia</taxon>
        <taxon>Euthyneura</taxon>
        <taxon>Panpulmonata</taxon>
        <taxon>Eupulmonata</taxon>
        <taxon>Stylommatophora</taxon>
        <taxon>Helicina</taxon>
        <taxon>Helicoidea</taxon>
        <taxon>Geomitridae</taxon>
        <taxon>Candidula</taxon>
    </lineage>
</organism>
<dbReference type="GO" id="GO:0008270">
    <property type="term" value="F:zinc ion binding"/>
    <property type="evidence" value="ECO:0007669"/>
    <property type="project" value="UniProtKB-KW"/>
</dbReference>
<dbReference type="PANTHER" id="PTHR24394">
    <property type="entry name" value="ZINC FINGER PROTEIN"/>
    <property type="match status" value="1"/>
</dbReference>
<reference evidence="14" key="1">
    <citation type="submission" date="2021-04" db="EMBL/GenBank/DDBJ databases">
        <authorList>
            <consortium name="Molecular Ecology Group"/>
        </authorList>
    </citation>
    <scope>NUCLEOTIDE SEQUENCE</scope>
</reference>
<dbReference type="FunFam" id="3.30.160.60:FF:000646">
    <property type="entry name" value="Myeloid zinc finger 1"/>
    <property type="match status" value="1"/>
</dbReference>
<dbReference type="SUPFAM" id="SSF57667">
    <property type="entry name" value="beta-beta-alpha zinc fingers"/>
    <property type="match status" value="3"/>
</dbReference>
<keyword evidence="5" id="KW-0862">Zinc</keyword>
<evidence type="ECO:0000256" key="2">
    <source>
        <dbReference type="ARBA" id="ARBA00022723"/>
    </source>
</evidence>
<keyword evidence="9" id="KW-0539">Nucleus</keyword>
<evidence type="ECO:0000256" key="10">
    <source>
        <dbReference type="PROSITE-ProRule" id="PRU00042"/>
    </source>
</evidence>
<dbReference type="GO" id="GO:0005634">
    <property type="term" value="C:nucleus"/>
    <property type="evidence" value="ECO:0007669"/>
    <property type="project" value="UniProtKB-SubCell"/>
</dbReference>
<evidence type="ECO:0000256" key="5">
    <source>
        <dbReference type="ARBA" id="ARBA00022833"/>
    </source>
</evidence>
<evidence type="ECO:0000256" key="3">
    <source>
        <dbReference type="ARBA" id="ARBA00022737"/>
    </source>
</evidence>
<dbReference type="InterPro" id="IPR013087">
    <property type="entry name" value="Znf_C2H2_type"/>
</dbReference>
<dbReference type="FunFam" id="3.30.160.60:FF:001289">
    <property type="entry name" value="Zinc finger protein 574"/>
    <property type="match status" value="1"/>
</dbReference>
<evidence type="ECO:0000256" key="11">
    <source>
        <dbReference type="SAM" id="MobiDB-lite"/>
    </source>
</evidence>
<keyword evidence="6" id="KW-0805">Transcription regulation</keyword>
<feature type="domain" description="C2H2-type" evidence="13">
    <location>
        <begin position="764"/>
        <end position="792"/>
    </location>
</feature>
<dbReference type="PROSITE" id="PS50157">
    <property type="entry name" value="ZINC_FINGER_C2H2_2"/>
    <property type="match status" value="6"/>
</dbReference>